<comment type="caution">
    <text evidence="4">The sequence shown here is derived from an EMBL/GenBank/DDBJ whole genome shotgun (WGS) entry which is preliminary data.</text>
</comment>
<dbReference type="InterPro" id="IPR001623">
    <property type="entry name" value="DnaJ_domain"/>
</dbReference>
<organism evidence="4 5">
    <name type="scientific">Acidithiobacillus ferrooxidans</name>
    <name type="common">Thiobacillus ferrooxidans</name>
    <dbReference type="NCBI Taxonomy" id="920"/>
    <lineage>
        <taxon>Bacteria</taxon>
        <taxon>Pseudomonadati</taxon>
        <taxon>Pseudomonadota</taxon>
        <taxon>Acidithiobacillia</taxon>
        <taxon>Acidithiobacillales</taxon>
        <taxon>Acidithiobacillaceae</taxon>
        <taxon>Acidithiobacillus</taxon>
    </lineage>
</organism>
<dbReference type="InterPro" id="IPR036869">
    <property type="entry name" value="J_dom_sf"/>
</dbReference>
<dbReference type="SMART" id="SM00271">
    <property type="entry name" value="DnaJ"/>
    <property type="match status" value="1"/>
</dbReference>
<dbReference type="SUPFAM" id="SSF46565">
    <property type="entry name" value="Chaperone J-domain"/>
    <property type="match status" value="1"/>
</dbReference>
<feature type="transmembrane region" description="Helical" evidence="2">
    <location>
        <begin position="166"/>
        <end position="197"/>
    </location>
</feature>
<feature type="region of interest" description="Disordered" evidence="1">
    <location>
        <begin position="68"/>
        <end position="106"/>
    </location>
</feature>
<dbReference type="CDD" id="cd06257">
    <property type="entry name" value="DnaJ"/>
    <property type="match status" value="1"/>
</dbReference>
<dbReference type="Proteomes" id="UP000248886">
    <property type="component" value="Unassembled WGS sequence"/>
</dbReference>
<name>A0A2W1KHI2_ACIFR</name>
<dbReference type="Gene3D" id="1.10.287.110">
    <property type="entry name" value="DnaJ domain"/>
    <property type="match status" value="1"/>
</dbReference>
<evidence type="ECO:0000256" key="1">
    <source>
        <dbReference type="SAM" id="MobiDB-lite"/>
    </source>
</evidence>
<evidence type="ECO:0000313" key="4">
    <source>
        <dbReference type="EMBL" id="PZD81872.1"/>
    </source>
</evidence>
<dbReference type="AlphaFoldDB" id="A0A2W1KHI2"/>
<gene>
    <name evidence="4" type="ORF">DN052_02010</name>
</gene>
<evidence type="ECO:0000256" key="2">
    <source>
        <dbReference type="SAM" id="Phobius"/>
    </source>
</evidence>
<reference evidence="4 5" key="1">
    <citation type="submission" date="2018-06" db="EMBL/GenBank/DDBJ databases">
        <title>Draft sequence of Acidithiobacillus ferrooxidans CCM 4253.</title>
        <authorList>
            <person name="Moya-Beltran A."/>
            <person name="Castro M."/>
            <person name="Covarrubias P.C."/>
            <person name="Issotta F."/>
            <person name="Janiczek O."/>
            <person name="Mandl M."/>
            <person name="Kucera J."/>
            <person name="Quatrini R."/>
        </authorList>
    </citation>
    <scope>NUCLEOTIDE SEQUENCE [LARGE SCALE GENOMIC DNA]</scope>
    <source>
        <strain evidence="4 5">CCM 4253</strain>
    </source>
</reference>
<feature type="transmembrane region" description="Helical" evidence="2">
    <location>
        <begin position="135"/>
        <end position="154"/>
    </location>
</feature>
<keyword evidence="2" id="KW-0472">Membrane</keyword>
<dbReference type="PROSITE" id="PS50076">
    <property type="entry name" value="DNAJ_2"/>
    <property type="match status" value="1"/>
</dbReference>
<dbReference type="EMBL" id="QKQP01000001">
    <property type="protein sequence ID" value="PZD81872.1"/>
    <property type="molecule type" value="Genomic_DNA"/>
</dbReference>
<accession>A0A2W1KHI2</accession>
<dbReference type="Pfam" id="PF00226">
    <property type="entry name" value="DnaJ"/>
    <property type="match status" value="1"/>
</dbReference>
<sequence>MNIVEAAEILNVRHNADHLVVKAAYHALAKRHHPDQGGDTATMQRVNEAHNYMSTRTQQARQAEWERLQPKPVPQPDASRSASRKPTSSSPKPAPSQTGPTTRPWKPALTTRQKFEIWRYKQPRIVRWMLNLSRFLLILAGRLVVVGAMFYGYAESVRWAIKWLAHGAWVLLIFFPGIPVTLAGLYVTAIFAGNFLLGGWKGLGDYLMDRGPERLGANAASEAWARKNASRTRWL</sequence>
<dbReference type="RefSeq" id="WP_054608821.1">
    <property type="nucleotide sequence ID" value="NZ_AP025160.1"/>
</dbReference>
<dbReference type="OrthoDB" id="7822896at2"/>
<feature type="compositionally biased region" description="Low complexity" evidence="1">
    <location>
        <begin position="78"/>
        <end position="91"/>
    </location>
</feature>
<proteinExistence type="predicted"/>
<protein>
    <submittedName>
        <fullName evidence="4">J domain-containing protein</fullName>
    </submittedName>
</protein>
<keyword evidence="2" id="KW-0812">Transmembrane</keyword>
<feature type="domain" description="J" evidence="3">
    <location>
        <begin position="5"/>
        <end position="69"/>
    </location>
</feature>
<keyword evidence="2" id="KW-1133">Transmembrane helix</keyword>
<evidence type="ECO:0000259" key="3">
    <source>
        <dbReference type="PROSITE" id="PS50076"/>
    </source>
</evidence>
<evidence type="ECO:0000313" key="5">
    <source>
        <dbReference type="Proteomes" id="UP000248886"/>
    </source>
</evidence>